<name>A0A017SA20_ASPRC</name>
<dbReference type="OrthoDB" id="366390at2759"/>
<feature type="non-terminal residue" evidence="1">
    <location>
        <position position="83"/>
    </location>
</feature>
<dbReference type="Gene3D" id="1.25.40.20">
    <property type="entry name" value="Ankyrin repeat-containing domain"/>
    <property type="match status" value="1"/>
</dbReference>
<dbReference type="AlphaFoldDB" id="A0A017SA20"/>
<protein>
    <submittedName>
        <fullName evidence="1">Uncharacterized protein</fullName>
    </submittedName>
</protein>
<dbReference type="InterPro" id="IPR036770">
    <property type="entry name" value="Ankyrin_rpt-contain_sf"/>
</dbReference>
<organism evidence="1 2">
    <name type="scientific">Aspergillus ruber (strain CBS 135680)</name>
    <dbReference type="NCBI Taxonomy" id="1388766"/>
    <lineage>
        <taxon>Eukaryota</taxon>
        <taxon>Fungi</taxon>
        <taxon>Dikarya</taxon>
        <taxon>Ascomycota</taxon>
        <taxon>Pezizomycotina</taxon>
        <taxon>Eurotiomycetes</taxon>
        <taxon>Eurotiomycetidae</taxon>
        <taxon>Eurotiales</taxon>
        <taxon>Aspergillaceae</taxon>
        <taxon>Aspergillus</taxon>
        <taxon>Aspergillus subgen. Aspergillus</taxon>
    </lineage>
</organism>
<dbReference type="HOGENOM" id="CLU_2549044_0_0_1"/>
<evidence type="ECO:0000313" key="1">
    <source>
        <dbReference type="EMBL" id="EYE93641.1"/>
    </source>
</evidence>
<evidence type="ECO:0000313" key="2">
    <source>
        <dbReference type="Proteomes" id="UP000019804"/>
    </source>
</evidence>
<reference evidence="2" key="1">
    <citation type="journal article" date="2014" name="Nat. Commun.">
        <title>Genomic adaptations of the halophilic Dead Sea filamentous fungus Eurotium rubrum.</title>
        <authorList>
            <person name="Kis-Papo T."/>
            <person name="Weig A.R."/>
            <person name="Riley R."/>
            <person name="Persoh D."/>
            <person name="Salamov A."/>
            <person name="Sun H."/>
            <person name="Lipzen A."/>
            <person name="Wasser S.P."/>
            <person name="Rambold G."/>
            <person name="Grigoriev I.V."/>
            <person name="Nevo E."/>
        </authorList>
    </citation>
    <scope>NUCLEOTIDE SEQUENCE [LARGE SCALE GENOMIC DNA]</scope>
    <source>
        <strain evidence="2">CBS 135680</strain>
    </source>
</reference>
<accession>A0A017SA20</accession>
<dbReference type="RefSeq" id="XP_040637329.1">
    <property type="nucleotide sequence ID" value="XM_040782323.1"/>
</dbReference>
<keyword evidence="2" id="KW-1185">Reference proteome</keyword>
<sequence length="83" mass="9155">MAVAQGGHTNMVEFMLQDYAEVTLRKSTNASDLVADSDHISTLDELLRHGADPDDYVEESLAHAQDPYDSDSDLNSYPTIIKV</sequence>
<gene>
    <name evidence="1" type="ORF">EURHEDRAFT_414055</name>
</gene>
<dbReference type="Proteomes" id="UP000019804">
    <property type="component" value="Unassembled WGS sequence"/>
</dbReference>
<proteinExistence type="predicted"/>
<dbReference type="SUPFAM" id="SSF48403">
    <property type="entry name" value="Ankyrin repeat"/>
    <property type="match status" value="1"/>
</dbReference>
<dbReference type="GeneID" id="63697447"/>
<dbReference type="EMBL" id="KK088430">
    <property type="protein sequence ID" value="EYE93641.1"/>
    <property type="molecule type" value="Genomic_DNA"/>
</dbReference>